<dbReference type="AlphaFoldDB" id="A0A840UG99"/>
<evidence type="ECO:0000313" key="6">
    <source>
        <dbReference type="Proteomes" id="UP000559117"/>
    </source>
</evidence>
<dbReference type="CDD" id="cd06225">
    <property type="entry name" value="HAMP"/>
    <property type="match status" value="1"/>
</dbReference>
<dbReference type="SUPFAM" id="SSF55073">
    <property type="entry name" value="Nucleotide cyclase"/>
    <property type="match status" value="1"/>
</dbReference>
<dbReference type="CDD" id="cd01948">
    <property type="entry name" value="EAL"/>
    <property type="match status" value="1"/>
</dbReference>
<keyword evidence="1" id="KW-0812">Transmembrane</keyword>
<dbReference type="Pfam" id="PF00990">
    <property type="entry name" value="GGDEF"/>
    <property type="match status" value="1"/>
</dbReference>
<dbReference type="InterPro" id="IPR029787">
    <property type="entry name" value="Nucleotide_cyclase"/>
</dbReference>
<feature type="domain" description="HAMP" evidence="3">
    <location>
        <begin position="159"/>
        <end position="211"/>
    </location>
</feature>
<organism evidence="5 6">
    <name type="scientific">Pectinatus brassicae</name>
    <dbReference type="NCBI Taxonomy" id="862415"/>
    <lineage>
        <taxon>Bacteria</taxon>
        <taxon>Bacillati</taxon>
        <taxon>Bacillota</taxon>
        <taxon>Negativicutes</taxon>
        <taxon>Selenomonadales</taxon>
        <taxon>Selenomonadaceae</taxon>
        <taxon>Pectinatus</taxon>
    </lineage>
</organism>
<keyword evidence="6" id="KW-1185">Reference proteome</keyword>
<sequence length="652" mass="73661">MQKMIETFNQGTSYAYLLDSNGSVIAHIDRNKSQELYNYKNLTKTVLTADKDGNLLRQKNGTFITSKQDISLSPSMKDIIDKVSGGETGIGEYTTTDGEKFICSYRPVYFPGLNEHWSLLVVRRYSSIMEFMDNVIRDSFIIALASFLIAIYLIILFSRRLLNPLFEILTATNEVKNGNLTVKLPITRHDEIGSLADNFNKMVAALLAYRQKQDENEKHIKNMAYHDALTSLPNRIKFKEYLEEIIQTDQQKGQHYAILFIDLDEFKLINDNFGHSIGDNLLINVSQRIVASTDKNSFICRFGGDEFIIIIPITESDTLTDKINYIHSFICGEYKIANNIFHLSASIGVALYPDNGNTQEELLQKADSALHSAKNSGRNNWCFFHHSMLSNSYEQIILTDALRNAIANNELFLVYQPQFNIDGTQVVGFETLVRWKQTNGEMISPGKFIPLAEQSGLILPIGQWILQQSCKFLKRTNDLGYENIKISVNLSPVQLVDNNIIDSISAVIEETGIRHSQLTIEITETAAIKSLDDSIAKLTQLREKGIRVALDDFGTGYSSLTYLRTLPVNFIKIDKSFIDKISLDSTQSQLVGYIIDMAHTLGTTVIAEGVEDFDQLKELFEYGCDYIQGYVYGKPLSEADALKVLEEFAQIQ</sequence>
<dbReference type="InterPro" id="IPR003660">
    <property type="entry name" value="HAMP_dom"/>
</dbReference>
<feature type="transmembrane region" description="Helical" evidence="1">
    <location>
        <begin position="139"/>
        <end position="157"/>
    </location>
</feature>
<protein>
    <submittedName>
        <fullName evidence="5">Diguanylate cyclase (GGDEF)-like protein</fullName>
    </submittedName>
</protein>
<comment type="caution">
    <text evidence="5">The sequence shown here is derived from an EMBL/GenBank/DDBJ whole genome shotgun (WGS) entry which is preliminary data.</text>
</comment>
<dbReference type="GO" id="GO:0007165">
    <property type="term" value="P:signal transduction"/>
    <property type="evidence" value="ECO:0007669"/>
    <property type="project" value="InterPro"/>
</dbReference>
<dbReference type="Pfam" id="PF00672">
    <property type="entry name" value="HAMP"/>
    <property type="match status" value="1"/>
</dbReference>
<gene>
    <name evidence="5" type="ORF">HNR32_000324</name>
</gene>
<feature type="domain" description="EAL" evidence="2">
    <location>
        <begin position="395"/>
        <end position="649"/>
    </location>
</feature>
<dbReference type="SMART" id="SM00267">
    <property type="entry name" value="GGDEF"/>
    <property type="match status" value="1"/>
</dbReference>
<dbReference type="NCBIfam" id="TIGR00254">
    <property type="entry name" value="GGDEF"/>
    <property type="match status" value="1"/>
</dbReference>
<dbReference type="SUPFAM" id="SSF158472">
    <property type="entry name" value="HAMP domain-like"/>
    <property type="match status" value="1"/>
</dbReference>
<dbReference type="Pfam" id="PF00563">
    <property type="entry name" value="EAL"/>
    <property type="match status" value="1"/>
</dbReference>
<accession>A0A840UG99</accession>
<dbReference type="PROSITE" id="PS50887">
    <property type="entry name" value="GGDEF"/>
    <property type="match status" value="1"/>
</dbReference>
<dbReference type="PROSITE" id="PS50883">
    <property type="entry name" value="EAL"/>
    <property type="match status" value="1"/>
</dbReference>
<dbReference type="PANTHER" id="PTHR44757">
    <property type="entry name" value="DIGUANYLATE CYCLASE DGCP"/>
    <property type="match status" value="1"/>
</dbReference>
<dbReference type="Gene3D" id="6.10.340.10">
    <property type="match status" value="1"/>
</dbReference>
<dbReference type="PROSITE" id="PS50885">
    <property type="entry name" value="HAMP"/>
    <property type="match status" value="1"/>
</dbReference>
<dbReference type="Proteomes" id="UP000559117">
    <property type="component" value="Unassembled WGS sequence"/>
</dbReference>
<dbReference type="CDD" id="cd01949">
    <property type="entry name" value="GGDEF"/>
    <property type="match status" value="1"/>
</dbReference>
<proteinExistence type="predicted"/>
<evidence type="ECO:0000256" key="1">
    <source>
        <dbReference type="SAM" id="Phobius"/>
    </source>
</evidence>
<dbReference type="SMART" id="SM00052">
    <property type="entry name" value="EAL"/>
    <property type="match status" value="1"/>
</dbReference>
<dbReference type="EMBL" id="JACHFH010000002">
    <property type="protein sequence ID" value="MBB5335210.1"/>
    <property type="molecule type" value="Genomic_DNA"/>
</dbReference>
<evidence type="ECO:0000313" key="5">
    <source>
        <dbReference type="EMBL" id="MBB5335210.1"/>
    </source>
</evidence>
<dbReference type="InterPro" id="IPR000160">
    <property type="entry name" value="GGDEF_dom"/>
</dbReference>
<keyword evidence="1" id="KW-0472">Membrane</keyword>
<dbReference type="InterPro" id="IPR043128">
    <property type="entry name" value="Rev_trsase/Diguanyl_cyclase"/>
</dbReference>
<reference evidence="5 6" key="1">
    <citation type="submission" date="2020-08" db="EMBL/GenBank/DDBJ databases">
        <title>Genomic Encyclopedia of Type Strains, Phase IV (KMG-IV): sequencing the most valuable type-strain genomes for metagenomic binning, comparative biology and taxonomic classification.</title>
        <authorList>
            <person name="Goeker M."/>
        </authorList>
    </citation>
    <scope>NUCLEOTIDE SEQUENCE [LARGE SCALE GENOMIC DNA]</scope>
    <source>
        <strain evidence="5 6">DSM 24661</strain>
    </source>
</reference>
<name>A0A840UG99_9FIRM</name>
<keyword evidence="1" id="KW-1133">Transmembrane helix</keyword>
<dbReference type="InterPro" id="IPR052155">
    <property type="entry name" value="Biofilm_reg_signaling"/>
</dbReference>
<dbReference type="InterPro" id="IPR001633">
    <property type="entry name" value="EAL_dom"/>
</dbReference>
<evidence type="ECO:0000259" key="3">
    <source>
        <dbReference type="PROSITE" id="PS50885"/>
    </source>
</evidence>
<dbReference type="GO" id="GO:0016020">
    <property type="term" value="C:membrane"/>
    <property type="evidence" value="ECO:0007669"/>
    <property type="project" value="InterPro"/>
</dbReference>
<feature type="domain" description="GGDEF" evidence="4">
    <location>
        <begin position="254"/>
        <end position="386"/>
    </location>
</feature>
<evidence type="ECO:0000259" key="2">
    <source>
        <dbReference type="PROSITE" id="PS50883"/>
    </source>
</evidence>
<dbReference type="PANTHER" id="PTHR44757:SF2">
    <property type="entry name" value="BIOFILM ARCHITECTURE MAINTENANCE PROTEIN MBAA"/>
    <property type="match status" value="1"/>
</dbReference>
<dbReference type="InterPro" id="IPR035919">
    <property type="entry name" value="EAL_sf"/>
</dbReference>
<dbReference type="FunFam" id="3.30.70.270:FF:000001">
    <property type="entry name" value="Diguanylate cyclase domain protein"/>
    <property type="match status" value="1"/>
</dbReference>
<evidence type="ECO:0000259" key="4">
    <source>
        <dbReference type="PROSITE" id="PS50887"/>
    </source>
</evidence>
<dbReference type="Gene3D" id="3.30.450.20">
    <property type="entry name" value="PAS domain"/>
    <property type="match status" value="1"/>
</dbReference>
<dbReference type="SUPFAM" id="SSF141868">
    <property type="entry name" value="EAL domain-like"/>
    <property type="match status" value="1"/>
</dbReference>
<dbReference type="Gene3D" id="3.30.70.270">
    <property type="match status" value="1"/>
</dbReference>
<dbReference type="SMART" id="SM00304">
    <property type="entry name" value="HAMP"/>
    <property type="match status" value="1"/>
</dbReference>
<dbReference type="Gene3D" id="3.20.20.450">
    <property type="entry name" value="EAL domain"/>
    <property type="match status" value="1"/>
</dbReference>